<dbReference type="Proteomes" id="UP000031670">
    <property type="component" value="Unassembled WGS sequence"/>
</dbReference>
<evidence type="ECO:0000313" key="11">
    <source>
        <dbReference type="Proteomes" id="UP000031670"/>
    </source>
</evidence>
<feature type="domain" description="HTH araC/xylS-type" evidence="9">
    <location>
        <begin position="14"/>
        <end position="111"/>
    </location>
</feature>
<dbReference type="InterPro" id="IPR036388">
    <property type="entry name" value="WH-like_DNA-bd_sf"/>
</dbReference>
<proteinExistence type="predicted"/>
<dbReference type="Pfam" id="PF12833">
    <property type="entry name" value="HTH_18"/>
    <property type="match status" value="1"/>
</dbReference>
<dbReference type="SUPFAM" id="SSF53155">
    <property type="entry name" value="Methylated DNA-protein cysteine methyltransferase domain"/>
    <property type="match status" value="1"/>
</dbReference>
<protein>
    <submittedName>
        <fullName evidence="10">ADA regulatory protein</fullName>
    </submittedName>
</protein>
<dbReference type="GO" id="GO:0043565">
    <property type="term" value="F:sequence-specific DNA binding"/>
    <property type="evidence" value="ECO:0007669"/>
    <property type="project" value="InterPro"/>
</dbReference>
<dbReference type="Gene3D" id="1.10.10.60">
    <property type="entry name" value="Homeodomain-like"/>
    <property type="match status" value="1"/>
</dbReference>
<dbReference type="InterPro" id="IPR036631">
    <property type="entry name" value="MGMT_N_sf"/>
</dbReference>
<dbReference type="InterPro" id="IPR036217">
    <property type="entry name" value="MethylDNA_cys_MeTrfase_DNAb"/>
</dbReference>
<dbReference type="Gene3D" id="3.30.160.70">
    <property type="entry name" value="Methylated DNA-protein cysteine methyltransferase domain"/>
    <property type="match status" value="1"/>
</dbReference>
<evidence type="ECO:0000313" key="10">
    <source>
        <dbReference type="EMBL" id="GAM61145.1"/>
    </source>
</evidence>
<reference evidence="10 11" key="2">
    <citation type="submission" date="2015-01" db="EMBL/GenBank/DDBJ databases">
        <authorList>
            <consortium name="NBRP consortium"/>
            <person name="Sawabe T."/>
            <person name="Meirelles P."/>
            <person name="Feng G."/>
            <person name="Sayaka M."/>
            <person name="Hattori M."/>
            <person name="Ohkuma M."/>
        </authorList>
    </citation>
    <scope>NUCLEOTIDE SEQUENCE [LARGE SCALE GENOMIC DNA]</scope>
    <source>
        <strain evidence="10 11">JCM19232</strain>
    </source>
</reference>
<dbReference type="GO" id="GO:0003908">
    <property type="term" value="F:methylated-DNA-[protein]-cysteine S-methyltransferase activity"/>
    <property type="evidence" value="ECO:0007669"/>
    <property type="project" value="UniProtKB-EC"/>
</dbReference>
<sequence>MNLNETERHYDVVKRAIEFIRDNTLNQPSLAEVAESVHMSEYHLQRLFVQWAGISPKRFMQSLTKQHAMQMLKQSDSLLDVAHEVGLSGTGRLHDLMVTCEAMTPGEIQSLGDKLVIEYGVAVTPFGQALIGWTKRGICYLQFVDEDIKLKENKLREQWPLASFQLSDAQSIADKIFPTEKGHTPERLNLLVKGSNFQIKVWEALINSQPGELYSYGQIAKKIDSPKASRAVGTALANNNIGFLIPCHRVIRGDGEVGQFRWGASRKLAIQSWESASSVG</sequence>
<evidence type="ECO:0000256" key="4">
    <source>
        <dbReference type="ARBA" id="ARBA00022763"/>
    </source>
</evidence>
<dbReference type="EMBL" id="BBSA01000002">
    <property type="protein sequence ID" value="GAM61145.1"/>
    <property type="molecule type" value="Genomic_DNA"/>
</dbReference>
<dbReference type="SUPFAM" id="SSF46689">
    <property type="entry name" value="Homeodomain-like"/>
    <property type="match status" value="1"/>
</dbReference>
<evidence type="ECO:0000259" key="9">
    <source>
        <dbReference type="PROSITE" id="PS01124"/>
    </source>
</evidence>
<organism evidence="10 11">
    <name type="scientific">Vibrio ishigakensis</name>
    <dbReference type="NCBI Taxonomy" id="1481914"/>
    <lineage>
        <taxon>Bacteria</taxon>
        <taxon>Pseudomonadati</taxon>
        <taxon>Pseudomonadota</taxon>
        <taxon>Gammaproteobacteria</taxon>
        <taxon>Vibrionales</taxon>
        <taxon>Vibrionaceae</taxon>
        <taxon>Vibrio</taxon>
    </lineage>
</organism>
<evidence type="ECO:0000256" key="7">
    <source>
        <dbReference type="ARBA" id="ARBA00023204"/>
    </source>
</evidence>
<dbReference type="PANTHER" id="PTHR10815">
    <property type="entry name" value="METHYLATED-DNA--PROTEIN-CYSTEINE METHYLTRANSFERASE"/>
    <property type="match status" value="1"/>
</dbReference>
<dbReference type="PROSITE" id="PS00374">
    <property type="entry name" value="MGMT"/>
    <property type="match status" value="1"/>
</dbReference>
<evidence type="ECO:0000256" key="5">
    <source>
        <dbReference type="ARBA" id="ARBA00023015"/>
    </source>
</evidence>
<dbReference type="GO" id="GO:0003700">
    <property type="term" value="F:DNA-binding transcription factor activity"/>
    <property type="evidence" value="ECO:0007669"/>
    <property type="project" value="InterPro"/>
</dbReference>
<dbReference type="PROSITE" id="PS01124">
    <property type="entry name" value="HTH_ARAC_FAMILY_2"/>
    <property type="match status" value="1"/>
</dbReference>
<keyword evidence="7" id="KW-0234">DNA repair</keyword>
<dbReference type="InterPro" id="IPR009057">
    <property type="entry name" value="Homeodomain-like_sf"/>
</dbReference>
<evidence type="ECO:0000256" key="3">
    <source>
        <dbReference type="ARBA" id="ARBA00022679"/>
    </source>
</evidence>
<evidence type="ECO:0000256" key="6">
    <source>
        <dbReference type="ARBA" id="ARBA00023163"/>
    </source>
</evidence>
<dbReference type="PANTHER" id="PTHR10815:SF13">
    <property type="entry name" value="METHYLATED-DNA--PROTEIN-CYSTEINE METHYLTRANSFERASE"/>
    <property type="match status" value="1"/>
</dbReference>
<dbReference type="InterPro" id="IPR001497">
    <property type="entry name" value="MethylDNA_cys_MeTrfase_AS"/>
</dbReference>
<keyword evidence="2" id="KW-0489">Methyltransferase</keyword>
<dbReference type="Pfam" id="PF01035">
    <property type="entry name" value="DNA_binding_1"/>
    <property type="match status" value="1"/>
</dbReference>
<evidence type="ECO:0000256" key="1">
    <source>
        <dbReference type="ARBA" id="ARBA00001286"/>
    </source>
</evidence>
<gene>
    <name evidence="10" type="ORF">JCM19232_4087</name>
</gene>
<keyword evidence="6" id="KW-0804">Transcription</keyword>
<comment type="caution">
    <text evidence="10">The sequence shown here is derived from an EMBL/GenBank/DDBJ whole genome shotgun (WGS) entry which is preliminary data.</text>
</comment>
<reference evidence="10 11" key="1">
    <citation type="submission" date="2015-01" db="EMBL/GenBank/DDBJ databases">
        <title>Vibrio sp. C5 JCM 19232 whole genome shotgun sequence.</title>
        <authorList>
            <person name="Sawabe T."/>
            <person name="Meirelles P."/>
            <person name="Feng G."/>
            <person name="Sayaka M."/>
            <person name="Hattori M."/>
            <person name="Ohkuma M."/>
        </authorList>
    </citation>
    <scope>NUCLEOTIDE SEQUENCE [LARGE SCALE GENOMIC DNA]</scope>
    <source>
        <strain evidence="10 11">JCM19232</strain>
    </source>
</reference>
<comment type="catalytic activity">
    <reaction evidence="8">
        <text>a 6-O-methyl-2'-deoxyguanosine in DNA + L-cysteinyl-[protein] = S-methyl-L-cysteinyl-[protein] + a 2'-deoxyguanosine in DNA</text>
        <dbReference type="Rhea" id="RHEA:24000"/>
        <dbReference type="Rhea" id="RHEA-COMP:10131"/>
        <dbReference type="Rhea" id="RHEA-COMP:10132"/>
        <dbReference type="Rhea" id="RHEA-COMP:11367"/>
        <dbReference type="Rhea" id="RHEA-COMP:11368"/>
        <dbReference type="ChEBI" id="CHEBI:29950"/>
        <dbReference type="ChEBI" id="CHEBI:82612"/>
        <dbReference type="ChEBI" id="CHEBI:85445"/>
        <dbReference type="ChEBI" id="CHEBI:85448"/>
        <dbReference type="EC" id="2.1.1.63"/>
    </reaction>
</comment>
<dbReference type="CDD" id="cd06445">
    <property type="entry name" value="ATase"/>
    <property type="match status" value="1"/>
</dbReference>
<accession>A0A0B8P2Y6</accession>
<evidence type="ECO:0000256" key="2">
    <source>
        <dbReference type="ARBA" id="ARBA00022603"/>
    </source>
</evidence>
<dbReference type="InterPro" id="IPR018060">
    <property type="entry name" value="HTH_AraC"/>
</dbReference>
<dbReference type="SUPFAM" id="SSF46767">
    <property type="entry name" value="Methylated DNA-protein cysteine methyltransferase, C-terminal domain"/>
    <property type="match status" value="1"/>
</dbReference>
<name>A0A0B8P2Y6_9VIBR</name>
<dbReference type="AlphaFoldDB" id="A0A0B8P2Y6"/>
<dbReference type="SMART" id="SM00342">
    <property type="entry name" value="HTH_ARAC"/>
    <property type="match status" value="1"/>
</dbReference>
<keyword evidence="3" id="KW-0808">Transferase</keyword>
<dbReference type="GO" id="GO:0006281">
    <property type="term" value="P:DNA repair"/>
    <property type="evidence" value="ECO:0007669"/>
    <property type="project" value="UniProtKB-KW"/>
</dbReference>
<dbReference type="InterPro" id="IPR014048">
    <property type="entry name" value="MethylDNA_cys_MeTrfase_DNA-bd"/>
</dbReference>
<keyword evidence="4" id="KW-0227">DNA damage</keyword>
<dbReference type="GO" id="GO:0032259">
    <property type="term" value="P:methylation"/>
    <property type="evidence" value="ECO:0007669"/>
    <property type="project" value="UniProtKB-KW"/>
</dbReference>
<dbReference type="Gene3D" id="1.10.10.10">
    <property type="entry name" value="Winged helix-like DNA-binding domain superfamily/Winged helix DNA-binding domain"/>
    <property type="match status" value="1"/>
</dbReference>
<keyword evidence="5" id="KW-0805">Transcription regulation</keyword>
<comment type="catalytic activity">
    <reaction evidence="1">
        <text>a 4-O-methyl-thymidine in DNA + L-cysteinyl-[protein] = a thymidine in DNA + S-methyl-L-cysteinyl-[protein]</text>
        <dbReference type="Rhea" id="RHEA:53428"/>
        <dbReference type="Rhea" id="RHEA-COMP:10131"/>
        <dbReference type="Rhea" id="RHEA-COMP:10132"/>
        <dbReference type="Rhea" id="RHEA-COMP:13555"/>
        <dbReference type="Rhea" id="RHEA-COMP:13556"/>
        <dbReference type="ChEBI" id="CHEBI:29950"/>
        <dbReference type="ChEBI" id="CHEBI:82612"/>
        <dbReference type="ChEBI" id="CHEBI:137386"/>
        <dbReference type="ChEBI" id="CHEBI:137387"/>
        <dbReference type="EC" id="2.1.1.63"/>
    </reaction>
</comment>
<evidence type="ECO:0000256" key="8">
    <source>
        <dbReference type="ARBA" id="ARBA00049348"/>
    </source>
</evidence>
<dbReference type="NCBIfam" id="TIGR00589">
    <property type="entry name" value="ogt"/>
    <property type="match status" value="1"/>
</dbReference>